<dbReference type="InterPro" id="IPR030458">
    <property type="entry name" value="Glyco_hydro_31_AS"/>
</dbReference>
<evidence type="ECO:0000259" key="13">
    <source>
        <dbReference type="Pfam" id="PF13802"/>
    </source>
</evidence>
<dbReference type="Proteomes" id="UP001153620">
    <property type="component" value="Chromosome 3"/>
</dbReference>
<evidence type="ECO:0000256" key="2">
    <source>
        <dbReference type="ARBA" id="ARBA00004833"/>
    </source>
</evidence>
<sequence>MKLKLFLLFCALNFTFVVNVPENLTKKCEQSSFCRRCRNIEAKKSPFEIVLSSVDYSENNLMVDILNKNTQITLHMKFECLEGDTFHFDIDEKEPMNNRRFRLNNEVIDHQLAKKNIQIVSSQTLNSVNVTCDKNLAVLHISPFKIDFYRDDVLTVTANGEGLMTYEHLQLKGTPAAGGDPDSWEETYMGVTDTKPNGPEAVALDFTFADSQVLFGIPEHHDTFALKRTSYGEPYHLFTNDATHFEVDSRMPNYGAVPVIYGHAVGRTSGIFWHNSADTYVDIHDTQTAHFITEGGVIDVYVFLGPTPNDAFSQYTKITGVGNLPQLFTLGYHQCRWSYMSSSQVLNIVSEFDKNDIPLDTMWLDIDYTDGYRYFTWNNQTFPNPLEFMAALNATGRRLVHIIDPHIKADENYFFFKKTRDQNMLVKTNDKSDYYGDCWPGNSTYLDYLNPAARKYYADQYLLENFKDNSVETGIWNDMNEPAVFNSPEKTFPRDNIHNNGEIEVEHRLVHNIYGFLHTKATFDGLARRSADYRPFILTRSFFAGSQKYTSVWTGDNTADWPYLKASIQTCLAISVSGISFCGSDIGGFFGEPDDELFVRWTQAAAFQPFFRNHASWGTAMREPYVWENNTKTLATNAMRRRYEFLPFWYTLFYEHEVTGYPIMRPMLAQYPNDKNVFKLDTQYMLGDKLLVSPVLEPKSTYVLVRFPSTNGADEGDIWYDIYDNYKKYDKVGTQAIEAGEDKVPVFQRGGTIIPRKMTPQKSSFHMRDDPLSLFVAVDKNLKATGNVFIDDETSYKYRNGSFKMVDFEFDNMTLTVTENTFKEYSPKYDRIYITRNETIKMAQFKCMNAETYTELEAIYVANQYYYVDVKNQSCEELSWTLTLVSSGMMTIMSRGLLISIIIFNVIKKLLF</sequence>
<dbReference type="SUPFAM" id="SSF74650">
    <property type="entry name" value="Galactose mutarotase-like"/>
    <property type="match status" value="1"/>
</dbReference>
<gene>
    <name evidence="15" type="ORF">CHIRRI_LOCUS9768</name>
</gene>
<dbReference type="GO" id="GO:0030246">
    <property type="term" value="F:carbohydrate binding"/>
    <property type="evidence" value="ECO:0007669"/>
    <property type="project" value="InterPro"/>
</dbReference>
<dbReference type="GO" id="GO:0090599">
    <property type="term" value="F:alpha-glucosidase activity"/>
    <property type="evidence" value="ECO:0007669"/>
    <property type="project" value="UniProtKB-ARBA"/>
</dbReference>
<comment type="similarity">
    <text evidence="3 10">Belongs to the glycosyl hydrolase 31 family.</text>
</comment>
<evidence type="ECO:0000256" key="1">
    <source>
        <dbReference type="ARBA" id="ARBA00004240"/>
    </source>
</evidence>
<evidence type="ECO:0000256" key="9">
    <source>
        <dbReference type="ARBA" id="ARBA00042895"/>
    </source>
</evidence>
<dbReference type="InterPro" id="IPR000322">
    <property type="entry name" value="Glyco_hydro_31_TIM"/>
</dbReference>
<dbReference type="OrthoDB" id="3237269at2759"/>
<dbReference type="GO" id="GO:0005975">
    <property type="term" value="P:carbohydrate metabolic process"/>
    <property type="evidence" value="ECO:0007669"/>
    <property type="project" value="InterPro"/>
</dbReference>
<feature type="signal peptide" evidence="11">
    <location>
        <begin position="1"/>
        <end position="19"/>
    </location>
</feature>
<feature type="domain" description="Glycoside hydrolase family 31 N-terminal" evidence="13">
    <location>
        <begin position="76"/>
        <end position="282"/>
    </location>
</feature>
<reference evidence="15" key="2">
    <citation type="submission" date="2022-10" db="EMBL/GenBank/DDBJ databases">
        <authorList>
            <consortium name="ENA_rothamsted_submissions"/>
            <consortium name="culmorum"/>
            <person name="King R."/>
        </authorList>
    </citation>
    <scope>NUCLEOTIDE SEQUENCE</scope>
</reference>
<dbReference type="CDD" id="cd14752">
    <property type="entry name" value="GH31_N"/>
    <property type="match status" value="1"/>
</dbReference>
<dbReference type="PANTHER" id="PTHR22762">
    <property type="entry name" value="ALPHA-GLUCOSIDASE"/>
    <property type="match status" value="1"/>
</dbReference>
<keyword evidence="5 10" id="KW-0378">Hydrolase</keyword>
<evidence type="ECO:0000259" key="12">
    <source>
        <dbReference type="Pfam" id="PF01055"/>
    </source>
</evidence>
<reference evidence="15" key="1">
    <citation type="submission" date="2022-01" db="EMBL/GenBank/DDBJ databases">
        <authorList>
            <person name="King R."/>
        </authorList>
    </citation>
    <scope>NUCLEOTIDE SEQUENCE</scope>
</reference>
<dbReference type="SUPFAM" id="SSF51011">
    <property type="entry name" value="Glycosyl hydrolase domain"/>
    <property type="match status" value="1"/>
</dbReference>
<evidence type="ECO:0000256" key="11">
    <source>
        <dbReference type="SAM" id="SignalP"/>
    </source>
</evidence>
<feature type="chain" id="PRO_5040284156" description="Glucosidase II subunit alpha" evidence="11">
    <location>
        <begin position="20"/>
        <end position="912"/>
    </location>
</feature>
<evidence type="ECO:0000256" key="3">
    <source>
        <dbReference type="ARBA" id="ARBA00007806"/>
    </source>
</evidence>
<dbReference type="AlphaFoldDB" id="A0A9N9RX70"/>
<dbReference type="PANTHER" id="PTHR22762:SF54">
    <property type="entry name" value="BCDNA.GH04962"/>
    <property type="match status" value="1"/>
</dbReference>
<evidence type="ECO:0000256" key="5">
    <source>
        <dbReference type="ARBA" id="ARBA00022801"/>
    </source>
</evidence>
<comment type="pathway">
    <text evidence="2">Glycan metabolism; N-glycan metabolism.</text>
</comment>
<dbReference type="CDD" id="cd06603">
    <property type="entry name" value="GH31_GANC_GANAB_alpha"/>
    <property type="match status" value="1"/>
</dbReference>
<dbReference type="Gene3D" id="2.60.40.1180">
    <property type="entry name" value="Golgi alpha-mannosidase II"/>
    <property type="match status" value="2"/>
</dbReference>
<dbReference type="FunFam" id="2.60.40.1180:FF:000023">
    <property type="entry name" value="neutral alpha-glucosidase AB isoform X2"/>
    <property type="match status" value="1"/>
</dbReference>
<evidence type="ECO:0000256" key="4">
    <source>
        <dbReference type="ARBA" id="ARBA00022729"/>
    </source>
</evidence>
<dbReference type="Gene3D" id="2.60.40.1760">
    <property type="entry name" value="glycosyl hydrolase (family 31)"/>
    <property type="match status" value="1"/>
</dbReference>
<keyword evidence="6" id="KW-0256">Endoplasmic reticulum</keyword>
<dbReference type="InterPro" id="IPR011013">
    <property type="entry name" value="Gal_mutarotase_sf_dom"/>
</dbReference>
<keyword evidence="8 10" id="KW-0326">Glycosidase</keyword>
<name>A0A9N9RX70_9DIPT</name>
<dbReference type="PROSITE" id="PS00129">
    <property type="entry name" value="GLYCOSYL_HYDROL_F31_1"/>
    <property type="match status" value="1"/>
</dbReference>
<keyword evidence="7" id="KW-0325">Glycoprotein</keyword>
<dbReference type="InterPro" id="IPR013780">
    <property type="entry name" value="Glyco_hydro_b"/>
</dbReference>
<organism evidence="15 16">
    <name type="scientific">Chironomus riparius</name>
    <dbReference type="NCBI Taxonomy" id="315576"/>
    <lineage>
        <taxon>Eukaryota</taxon>
        <taxon>Metazoa</taxon>
        <taxon>Ecdysozoa</taxon>
        <taxon>Arthropoda</taxon>
        <taxon>Hexapoda</taxon>
        <taxon>Insecta</taxon>
        <taxon>Pterygota</taxon>
        <taxon>Neoptera</taxon>
        <taxon>Endopterygota</taxon>
        <taxon>Diptera</taxon>
        <taxon>Nematocera</taxon>
        <taxon>Chironomoidea</taxon>
        <taxon>Chironomidae</taxon>
        <taxon>Chironominae</taxon>
        <taxon>Chironomus</taxon>
    </lineage>
</organism>
<dbReference type="Pfam" id="PF13802">
    <property type="entry name" value="Gal_mutarotas_2"/>
    <property type="match status" value="1"/>
</dbReference>
<dbReference type="GO" id="GO:0006491">
    <property type="term" value="P:N-glycan processing"/>
    <property type="evidence" value="ECO:0007669"/>
    <property type="project" value="TreeGrafter"/>
</dbReference>
<dbReference type="EMBL" id="OU895879">
    <property type="protein sequence ID" value="CAG9806914.1"/>
    <property type="molecule type" value="Genomic_DNA"/>
</dbReference>
<dbReference type="Pfam" id="PF21365">
    <property type="entry name" value="Glyco_hydro_31_3rd"/>
    <property type="match status" value="1"/>
</dbReference>
<evidence type="ECO:0000256" key="7">
    <source>
        <dbReference type="ARBA" id="ARBA00023180"/>
    </source>
</evidence>
<proteinExistence type="inferred from homology"/>
<evidence type="ECO:0000256" key="10">
    <source>
        <dbReference type="RuleBase" id="RU361185"/>
    </source>
</evidence>
<evidence type="ECO:0000313" key="16">
    <source>
        <dbReference type="Proteomes" id="UP001153620"/>
    </source>
</evidence>
<evidence type="ECO:0000259" key="14">
    <source>
        <dbReference type="Pfam" id="PF21365"/>
    </source>
</evidence>
<dbReference type="InterPro" id="IPR025887">
    <property type="entry name" value="Glyco_hydro_31_N_dom"/>
</dbReference>
<dbReference type="Pfam" id="PF01055">
    <property type="entry name" value="Glyco_hydro_31_2nd"/>
    <property type="match status" value="1"/>
</dbReference>
<evidence type="ECO:0000256" key="6">
    <source>
        <dbReference type="ARBA" id="ARBA00022824"/>
    </source>
</evidence>
<accession>A0A9N9RX70</accession>
<dbReference type="InterPro" id="IPR048395">
    <property type="entry name" value="Glyco_hydro_31_C"/>
</dbReference>
<feature type="domain" description="Glycosyl hydrolase family 31 C-terminal" evidence="14">
    <location>
        <begin position="660"/>
        <end position="754"/>
    </location>
</feature>
<dbReference type="InterPro" id="IPR017853">
    <property type="entry name" value="GH"/>
</dbReference>
<dbReference type="SUPFAM" id="SSF51445">
    <property type="entry name" value="(Trans)glycosidases"/>
    <property type="match status" value="1"/>
</dbReference>
<protein>
    <recommendedName>
        <fullName evidence="9">Glucosidase II subunit alpha</fullName>
    </recommendedName>
</protein>
<evidence type="ECO:0000313" key="15">
    <source>
        <dbReference type="EMBL" id="CAG9806914.1"/>
    </source>
</evidence>
<keyword evidence="16" id="KW-1185">Reference proteome</keyword>
<dbReference type="GO" id="GO:0005783">
    <property type="term" value="C:endoplasmic reticulum"/>
    <property type="evidence" value="ECO:0007669"/>
    <property type="project" value="UniProtKB-SubCell"/>
</dbReference>
<dbReference type="Gene3D" id="3.20.20.80">
    <property type="entry name" value="Glycosidases"/>
    <property type="match status" value="2"/>
</dbReference>
<evidence type="ECO:0000256" key="8">
    <source>
        <dbReference type="ARBA" id="ARBA00023295"/>
    </source>
</evidence>
<keyword evidence="4 11" id="KW-0732">Signal</keyword>
<comment type="subcellular location">
    <subcellularLocation>
        <location evidence="1">Endoplasmic reticulum</location>
    </subcellularLocation>
</comment>
<feature type="domain" description="Glycoside hydrolase family 31 TIM barrel" evidence="12">
    <location>
        <begin position="324"/>
        <end position="652"/>
    </location>
</feature>